<evidence type="ECO:0000256" key="7">
    <source>
        <dbReference type="ARBA" id="ARBA00023034"/>
    </source>
</evidence>
<keyword evidence="10 11" id="KW-0961">Cell wall biogenesis/degradation</keyword>
<dbReference type="AlphaFoldDB" id="A0A0S3RNQ3"/>
<comment type="subcellular location">
    <subcellularLocation>
        <location evidence="1 11">Golgi apparatus membrane</location>
        <topology evidence="1 11">Single-pass type II membrane protein</topology>
    </subcellularLocation>
</comment>
<dbReference type="GO" id="GO:0000139">
    <property type="term" value="C:Golgi membrane"/>
    <property type="evidence" value="ECO:0007669"/>
    <property type="project" value="UniProtKB-SubCell"/>
</dbReference>
<evidence type="ECO:0000256" key="1">
    <source>
        <dbReference type="ARBA" id="ARBA00004323"/>
    </source>
</evidence>
<organism evidence="12 13">
    <name type="scientific">Vigna angularis var. angularis</name>
    <dbReference type="NCBI Taxonomy" id="157739"/>
    <lineage>
        <taxon>Eukaryota</taxon>
        <taxon>Viridiplantae</taxon>
        <taxon>Streptophyta</taxon>
        <taxon>Embryophyta</taxon>
        <taxon>Tracheophyta</taxon>
        <taxon>Spermatophyta</taxon>
        <taxon>Magnoliopsida</taxon>
        <taxon>eudicotyledons</taxon>
        <taxon>Gunneridae</taxon>
        <taxon>Pentapetalae</taxon>
        <taxon>rosids</taxon>
        <taxon>fabids</taxon>
        <taxon>Fabales</taxon>
        <taxon>Fabaceae</taxon>
        <taxon>Papilionoideae</taxon>
        <taxon>50 kb inversion clade</taxon>
        <taxon>NPAAA clade</taxon>
        <taxon>indigoferoid/millettioid clade</taxon>
        <taxon>Phaseoleae</taxon>
        <taxon>Vigna</taxon>
    </lineage>
</organism>
<accession>A0A0S3RNQ3</accession>
<keyword evidence="9" id="KW-0325">Glycoprotein</keyword>
<keyword evidence="4" id="KW-0812">Transmembrane</keyword>
<keyword evidence="8" id="KW-0472">Membrane</keyword>
<evidence type="ECO:0000256" key="3">
    <source>
        <dbReference type="ARBA" id="ARBA00022679"/>
    </source>
</evidence>
<evidence type="ECO:0000256" key="9">
    <source>
        <dbReference type="ARBA" id="ARBA00023180"/>
    </source>
</evidence>
<keyword evidence="7 11" id="KW-0333">Golgi apparatus</keyword>
<proteinExistence type="inferred from homology"/>
<reference evidence="12 13" key="1">
    <citation type="journal article" date="2015" name="Sci. Rep.">
        <title>The power of single molecule real-time sequencing technology in the de novo assembly of a eukaryotic genome.</title>
        <authorList>
            <person name="Sakai H."/>
            <person name="Naito K."/>
            <person name="Ogiso-Tanaka E."/>
            <person name="Takahashi Y."/>
            <person name="Iseki K."/>
            <person name="Muto C."/>
            <person name="Satou K."/>
            <person name="Teruya K."/>
            <person name="Shiroma A."/>
            <person name="Shimoji M."/>
            <person name="Hirano T."/>
            <person name="Itoh T."/>
            <person name="Kaga A."/>
            <person name="Tomooka N."/>
        </authorList>
    </citation>
    <scope>NUCLEOTIDE SEQUENCE [LARGE SCALE GENOMIC DNA]</scope>
    <source>
        <strain evidence="13">cv. Shumari</strain>
    </source>
</reference>
<evidence type="ECO:0000256" key="6">
    <source>
        <dbReference type="ARBA" id="ARBA00022989"/>
    </source>
</evidence>
<keyword evidence="13" id="KW-1185">Reference proteome</keyword>
<dbReference type="InterPro" id="IPR029044">
    <property type="entry name" value="Nucleotide-diphossugar_trans"/>
</dbReference>
<dbReference type="Gene3D" id="3.90.550.10">
    <property type="entry name" value="Spore Coat Polysaccharide Biosynthesis Protein SpsA, Chain A"/>
    <property type="match status" value="1"/>
</dbReference>
<keyword evidence="5 11" id="KW-0735">Signal-anchor</keyword>
<evidence type="ECO:0000256" key="8">
    <source>
        <dbReference type="ARBA" id="ARBA00023136"/>
    </source>
</evidence>
<gene>
    <name evidence="12" type="primary">Vigan.03G220200</name>
    <name evidence="12" type="ORF">VIGAN_03220200</name>
</gene>
<dbReference type="GO" id="GO:0071555">
    <property type="term" value="P:cell wall organization"/>
    <property type="evidence" value="ECO:0007669"/>
    <property type="project" value="UniProtKB-KW"/>
</dbReference>
<dbReference type="Proteomes" id="UP000291084">
    <property type="component" value="Chromosome 3"/>
</dbReference>
<keyword evidence="6" id="KW-1133">Transmembrane helix</keyword>
<evidence type="ECO:0000256" key="10">
    <source>
        <dbReference type="ARBA" id="ARBA00023316"/>
    </source>
</evidence>
<evidence type="ECO:0000256" key="11">
    <source>
        <dbReference type="RuleBase" id="RU363127"/>
    </source>
</evidence>
<dbReference type="GO" id="GO:0015018">
    <property type="term" value="F:galactosylgalactosylxylosylprotein 3-beta-glucuronosyltransferase activity"/>
    <property type="evidence" value="ECO:0007669"/>
    <property type="project" value="InterPro"/>
</dbReference>
<dbReference type="EC" id="2.4.-.-" evidence="11"/>
<dbReference type="EMBL" id="AP015036">
    <property type="protein sequence ID" value="BAT82224.1"/>
    <property type="molecule type" value="Genomic_DNA"/>
</dbReference>
<keyword evidence="3 11" id="KW-0808">Transferase</keyword>
<evidence type="ECO:0000313" key="12">
    <source>
        <dbReference type="EMBL" id="BAT82224.1"/>
    </source>
</evidence>
<evidence type="ECO:0000256" key="2">
    <source>
        <dbReference type="ARBA" id="ARBA00007706"/>
    </source>
</evidence>
<dbReference type="Pfam" id="PF03360">
    <property type="entry name" value="Glyco_transf_43"/>
    <property type="match status" value="1"/>
</dbReference>
<evidence type="ECO:0000256" key="5">
    <source>
        <dbReference type="ARBA" id="ARBA00022968"/>
    </source>
</evidence>
<evidence type="ECO:0000256" key="4">
    <source>
        <dbReference type="ARBA" id="ARBA00022692"/>
    </source>
</evidence>
<comment type="similarity">
    <text evidence="2 11">Belongs to the glycosyltransferase 43 family.</text>
</comment>
<name>A0A0S3RNQ3_PHAAN</name>
<protein>
    <recommendedName>
        <fullName evidence="11">Glycosyltransferases</fullName>
        <ecNumber evidence="11">2.4.-.-</ecNumber>
    </recommendedName>
</protein>
<comment type="function">
    <text evidence="11">Involved in the synthesis of glucuronoxylan hemicellulose in secondary cell walls.</text>
</comment>
<evidence type="ECO:0000313" key="13">
    <source>
        <dbReference type="Proteomes" id="UP000291084"/>
    </source>
</evidence>
<dbReference type="InterPro" id="IPR005027">
    <property type="entry name" value="Glyco_trans_43"/>
</dbReference>
<dbReference type="SUPFAM" id="SSF53448">
    <property type="entry name" value="Nucleotide-diphospho-sugar transferases"/>
    <property type="match status" value="1"/>
</dbReference>
<sequence>MHSMELFDEAQNMKWIGVVSVGILLHWDDSSSMVQTKEEGLIMLEEGPACNATNKLVGWHTFCIIQEGVWFILMIRHLPTKLE</sequence>